<evidence type="ECO:0000256" key="4">
    <source>
        <dbReference type="ARBA" id="ARBA00023136"/>
    </source>
</evidence>
<evidence type="ECO:0000313" key="8">
    <source>
        <dbReference type="Proteomes" id="UP000676565"/>
    </source>
</evidence>
<feature type="transmembrane region" description="Helical" evidence="5">
    <location>
        <begin position="381"/>
        <end position="398"/>
    </location>
</feature>
<dbReference type="EMBL" id="JAGKQQ010000001">
    <property type="protein sequence ID" value="MBP3956846.1"/>
    <property type="molecule type" value="Genomic_DNA"/>
</dbReference>
<evidence type="ECO:0000256" key="2">
    <source>
        <dbReference type="ARBA" id="ARBA00022692"/>
    </source>
</evidence>
<dbReference type="PANTHER" id="PTHR23508">
    <property type="entry name" value="CARBOXYLIC ACID TRANSPORTER PROTEIN HOMOLOG"/>
    <property type="match status" value="1"/>
</dbReference>
<name>A0ABS5BT76_9BACT</name>
<dbReference type="SUPFAM" id="SSF103473">
    <property type="entry name" value="MFS general substrate transporter"/>
    <property type="match status" value="1"/>
</dbReference>
<comment type="caution">
    <text evidence="7">The sequence shown here is derived from an EMBL/GenBank/DDBJ whole genome shotgun (WGS) entry which is preliminary data.</text>
</comment>
<dbReference type="PANTHER" id="PTHR23508:SF10">
    <property type="entry name" value="CARBOXYLIC ACID TRANSPORTER PROTEIN HOMOLOG"/>
    <property type="match status" value="1"/>
</dbReference>
<evidence type="ECO:0000256" key="1">
    <source>
        <dbReference type="ARBA" id="ARBA00004141"/>
    </source>
</evidence>
<dbReference type="Pfam" id="PF00083">
    <property type="entry name" value="Sugar_tr"/>
    <property type="match status" value="1"/>
</dbReference>
<evidence type="ECO:0000256" key="3">
    <source>
        <dbReference type="ARBA" id="ARBA00022989"/>
    </source>
</evidence>
<evidence type="ECO:0000256" key="5">
    <source>
        <dbReference type="SAM" id="Phobius"/>
    </source>
</evidence>
<feature type="transmembrane region" description="Helical" evidence="5">
    <location>
        <begin position="150"/>
        <end position="172"/>
    </location>
</feature>
<keyword evidence="4 5" id="KW-0472">Membrane</keyword>
<gene>
    <name evidence="7" type="ORF">J8F10_16355</name>
</gene>
<keyword evidence="2 5" id="KW-0812">Transmembrane</keyword>
<organism evidence="7 8">
    <name type="scientific">Gemmata palustris</name>
    <dbReference type="NCBI Taxonomy" id="2822762"/>
    <lineage>
        <taxon>Bacteria</taxon>
        <taxon>Pseudomonadati</taxon>
        <taxon>Planctomycetota</taxon>
        <taxon>Planctomycetia</taxon>
        <taxon>Gemmatales</taxon>
        <taxon>Gemmataceae</taxon>
        <taxon>Gemmata</taxon>
    </lineage>
</organism>
<feature type="transmembrane region" description="Helical" evidence="5">
    <location>
        <begin position="472"/>
        <end position="493"/>
    </location>
</feature>
<proteinExistence type="predicted"/>
<feature type="transmembrane region" description="Helical" evidence="5">
    <location>
        <begin position="90"/>
        <end position="110"/>
    </location>
</feature>
<feature type="transmembrane region" description="Helical" evidence="5">
    <location>
        <begin position="270"/>
        <end position="292"/>
    </location>
</feature>
<evidence type="ECO:0000259" key="6">
    <source>
        <dbReference type="PROSITE" id="PS50850"/>
    </source>
</evidence>
<feature type="transmembrane region" description="Helical" evidence="5">
    <location>
        <begin position="404"/>
        <end position="426"/>
    </location>
</feature>
<dbReference type="InterPro" id="IPR020846">
    <property type="entry name" value="MFS_dom"/>
</dbReference>
<dbReference type="Proteomes" id="UP000676565">
    <property type="component" value="Unassembled WGS sequence"/>
</dbReference>
<protein>
    <submittedName>
        <fullName evidence="7">MFS transporter</fullName>
    </submittedName>
</protein>
<feature type="transmembrane region" description="Helical" evidence="5">
    <location>
        <begin position="202"/>
        <end position="223"/>
    </location>
</feature>
<keyword evidence="8" id="KW-1185">Reference proteome</keyword>
<dbReference type="Gene3D" id="1.20.1250.20">
    <property type="entry name" value="MFS general substrate transporter like domains"/>
    <property type="match status" value="2"/>
</dbReference>
<sequence length="503" mass="53226">MSLPAATSRGRNLALLAALLGWMFDGMEMGLFPLVGRDALGEWLRDPLDPSRADKDSVSKWYGIIMACFLVGAATGGVVFGWLGDKIGRVRAMTVSVLLYSICSGLSALSQGPEQLAVLRFLGALGMGGEWALGVALVMEVWPNASRAWLAGWIGAFGNLGYTVCGGIALALGRVKADLPRWIESVGVPHDLAAALTANGNWRLLLLVGTVPALLTLFIRLLVPESEKWTKEKEAGKASHWAGRDLIGVLVGAAAALGIIALWAVSGLDLWVRVSGSLVGLAVVVFGYLTPARGYLSRCDLAPAAKRQTLERMLLAAGLSGVPLLATWAGLMWMYMWVNDLPGENVPAEVRRAWLQISSSIGAAIGCVVAAVVGGALGRRPVYAALCVLSLITMVGFYKLNTEYGPAFVLSAGLLGTISAAFYGWLPLYLPELFRTSVRATGQGFGFNFGRIIAAVGQLQMANLLAYFDKDYSQACAVVAGVYVVGLVLIAIAPETKGQPLPE</sequence>
<dbReference type="PROSITE" id="PS50850">
    <property type="entry name" value="MFS"/>
    <property type="match status" value="1"/>
</dbReference>
<evidence type="ECO:0000313" key="7">
    <source>
        <dbReference type="EMBL" id="MBP3956846.1"/>
    </source>
</evidence>
<feature type="domain" description="Major facilitator superfamily (MFS) profile" evidence="6">
    <location>
        <begin position="14"/>
        <end position="498"/>
    </location>
</feature>
<accession>A0ABS5BT76</accession>
<comment type="subcellular location">
    <subcellularLocation>
        <location evidence="1">Membrane</location>
        <topology evidence="1">Multi-pass membrane protein</topology>
    </subcellularLocation>
</comment>
<feature type="transmembrane region" description="Helical" evidence="5">
    <location>
        <begin position="244"/>
        <end position="264"/>
    </location>
</feature>
<reference evidence="7 8" key="1">
    <citation type="submission" date="2021-04" db="EMBL/GenBank/DDBJ databases">
        <authorList>
            <person name="Ivanova A."/>
        </authorList>
    </citation>
    <scope>NUCLEOTIDE SEQUENCE [LARGE SCALE GENOMIC DNA]</scope>
    <source>
        <strain evidence="7 8">G18</strain>
    </source>
</reference>
<feature type="transmembrane region" description="Helical" evidence="5">
    <location>
        <begin position="116"/>
        <end position="138"/>
    </location>
</feature>
<feature type="transmembrane region" description="Helical" evidence="5">
    <location>
        <begin position="313"/>
        <end position="333"/>
    </location>
</feature>
<dbReference type="InterPro" id="IPR036259">
    <property type="entry name" value="MFS_trans_sf"/>
</dbReference>
<feature type="transmembrane region" description="Helical" evidence="5">
    <location>
        <begin position="61"/>
        <end position="83"/>
    </location>
</feature>
<feature type="transmembrane region" description="Helical" evidence="5">
    <location>
        <begin position="353"/>
        <end position="374"/>
    </location>
</feature>
<dbReference type="RefSeq" id="WP_210655356.1">
    <property type="nucleotide sequence ID" value="NZ_JAGKQQ010000001.1"/>
</dbReference>
<dbReference type="InterPro" id="IPR005828">
    <property type="entry name" value="MFS_sugar_transport-like"/>
</dbReference>
<keyword evidence="3 5" id="KW-1133">Transmembrane helix</keyword>